<protein>
    <recommendedName>
        <fullName evidence="6">UDP-glucuronosyltransferase</fullName>
        <ecNumber evidence="6">2.4.1.17</ecNumber>
    </recommendedName>
</protein>
<sequence>MGHLADVLVEAGHDAVVLMPECDTRIKTSGTLRARTIRTSCNFDRLDDLLEPLDNMWSTNTRRMDFLFSRVENFVIFGITYVLTRFIAAPHALQPFEEHIRRPFTTVESIEILAKCPSIFINLNILLEYPREVNPKIVFVGGLTASRPSPLSEDFKRLMDESTGGVVLVSFGTVVFSSRMPPEVKSAFVSTFRHFPEITFIWKYEVDDEVAFDLPNVVKRKWVPQRDLLGHRNMRAFVSQCGANGMGEGIYGGVPVVCIPVFFDQMQNARKAEKQKMAVIIQKHNLTSQSLQSALMTVLYDKSYLDSARRISAMVRDSVIPVEEQISSRARITIKMKKVELLDPGSRRLNFLQFFLIDVISIPLILIFFLS</sequence>
<dbReference type="InterPro" id="IPR035595">
    <property type="entry name" value="UDP_glycos_trans_CS"/>
</dbReference>
<evidence type="ECO:0000256" key="5">
    <source>
        <dbReference type="RuleBase" id="RU003718"/>
    </source>
</evidence>
<evidence type="ECO:0000256" key="6">
    <source>
        <dbReference type="RuleBase" id="RU362059"/>
    </source>
</evidence>
<dbReference type="EC" id="2.4.1.17" evidence="6"/>
<keyword evidence="6" id="KW-0812">Transmembrane</keyword>
<proteinExistence type="inferred from homology"/>
<accession>A0A0B2W4P4</accession>
<evidence type="ECO:0000256" key="4">
    <source>
        <dbReference type="ARBA" id="ARBA00047475"/>
    </source>
</evidence>
<dbReference type="OrthoDB" id="5835829at2759"/>
<comment type="caution">
    <text evidence="7">The sequence shown here is derived from an EMBL/GenBank/DDBJ whole genome shotgun (WGS) entry which is preliminary data.</text>
</comment>
<name>A0A0B2W4P4_TOXCA</name>
<evidence type="ECO:0000256" key="3">
    <source>
        <dbReference type="ARBA" id="ARBA00022679"/>
    </source>
</evidence>
<feature type="transmembrane region" description="Helical" evidence="6">
    <location>
        <begin position="351"/>
        <end position="370"/>
    </location>
</feature>
<comment type="catalytic activity">
    <reaction evidence="4 6">
        <text>glucuronate acceptor + UDP-alpha-D-glucuronate = acceptor beta-D-glucuronoside + UDP + H(+)</text>
        <dbReference type="Rhea" id="RHEA:21032"/>
        <dbReference type="ChEBI" id="CHEBI:15378"/>
        <dbReference type="ChEBI" id="CHEBI:58052"/>
        <dbReference type="ChEBI" id="CHEBI:58223"/>
        <dbReference type="ChEBI" id="CHEBI:132367"/>
        <dbReference type="ChEBI" id="CHEBI:132368"/>
        <dbReference type="EC" id="2.4.1.17"/>
    </reaction>
</comment>
<keyword evidence="8" id="KW-1185">Reference proteome</keyword>
<evidence type="ECO:0000256" key="2">
    <source>
        <dbReference type="ARBA" id="ARBA00022676"/>
    </source>
</evidence>
<dbReference type="InterPro" id="IPR050271">
    <property type="entry name" value="UDP-glycosyltransferase"/>
</dbReference>
<dbReference type="Pfam" id="PF00201">
    <property type="entry name" value="UDPGT"/>
    <property type="match status" value="1"/>
</dbReference>
<dbReference type="PANTHER" id="PTHR48043">
    <property type="entry name" value="EG:EG0003.4 PROTEIN-RELATED"/>
    <property type="match status" value="1"/>
</dbReference>
<dbReference type="SUPFAM" id="SSF53756">
    <property type="entry name" value="UDP-Glycosyltransferase/glycogen phosphorylase"/>
    <property type="match status" value="1"/>
</dbReference>
<dbReference type="CDD" id="cd03784">
    <property type="entry name" value="GT1_Gtf-like"/>
    <property type="match status" value="1"/>
</dbReference>
<dbReference type="PANTHER" id="PTHR48043:SF145">
    <property type="entry name" value="FI06409P-RELATED"/>
    <property type="match status" value="1"/>
</dbReference>
<gene>
    <name evidence="7" type="primary">UGT1A3</name>
    <name evidence="7" type="ORF">Tcan_04033</name>
</gene>
<evidence type="ECO:0000256" key="1">
    <source>
        <dbReference type="ARBA" id="ARBA00009995"/>
    </source>
</evidence>
<keyword evidence="2 5" id="KW-0328">Glycosyltransferase</keyword>
<dbReference type="OMA" id="ARITIKM"/>
<comment type="similarity">
    <text evidence="1 5">Belongs to the UDP-glycosyltransferase family.</text>
</comment>
<keyword evidence="3 5" id="KW-0808">Transferase</keyword>
<dbReference type="PROSITE" id="PS00375">
    <property type="entry name" value="UDPGT"/>
    <property type="match status" value="1"/>
</dbReference>
<keyword evidence="6" id="KW-0472">Membrane</keyword>
<evidence type="ECO:0000313" key="7">
    <source>
        <dbReference type="EMBL" id="KHN88552.1"/>
    </source>
</evidence>
<evidence type="ECO:0000313" key="8">
    <source>
        <dbReference type="Proteomes" id="UP000031036"/>
    </source>
</evidence>
<dbReference type="STRING" id="6265.A0A0B2W4P4"/>
<dbReference type="InterPro" id="IPR002213">
    <property type="entry name" value="UDP_glucos_trans"/>
</dbReference>
<comment type="subcellular location">
    <subcellularLocation>
        <location evidence="6">Membrane</location>
        <topology evidence="6">Single-pass membrane protein</topology>
    </subcellularLocation>
</comment>
<dbReference type="EMBL" id="JPKZ01000210">
    <property type="protein sequence ID" value="KHN88552.1"/>
    <property type="molecule type" value="Genomic_DNA"/>
</dbReference>
<dbReference type="Proteomes" id="UP000031036">
    <property type="component" value="Unassembled WGS sequence"/>
</dbReference>
<dbReference type="GO" id="GO:0016020">
    <property type="term" value="C:membrane"/>
    <property type="evidence" value="ECO:0007669"/>
    <property type="project" value="UniProtKB-SubCell"/>
</dbReference>
<keyword evidence="6" id="KW-1133">Transmembrane helix</keyword>
<dbReference type="FunFam" id="3.40.50.2000:FF:000021">
    <property type="entry name" value="UDP-glucuronosyltransferase"/>
    <property type="match status" value="1"/>
</dbReference>
<dbReference type="GO" id="GO:0015020">
    <property type="term" value="F:glucuronosyltransferase activity"/>
    <property type="evidence" value="ECO:0007669"/>
    <property type="project" value="UniProtKB-EC"/>
</dbReference>
<dbReference type="Gene3D" id="3.40.50.2000">
    <property type="entry name" value="Glycogen Phosphorylase B"/>
    <property type="match status" value="1"/>
</dbReference>
<dbReference type="AlphaFoldDB" id="A0A0B2W4P4"/>
<organism evidence="7 8">
    <name type="scientific">Toxocara canis</name>
    <name type="common">Canine roundworm</name>
    <dbReference type="NCBI Taxonomy" id="6265"/>
    <lineage>
        <taxon>Eukaryota</taxon>
        <taxon>Metazoa</taxon>
        <taxon>Ecdysozoa</taxon>
        <taxon>Nematoda</taxon>
        <taxon>Chromadorea</taxon>
        <taxon>Rhabditida</taxon>
        <taxon>Spirurina</taxon>
        <taxon>Ascaridomorpha</taxon>
        <taxon>Ascaridoidea</taxon>
        <taxon>Toxocaridae</taxon>
        <taxon>Toxocara</taxon>
    </lineage>
</organism>
<reference evidence="7 8" key="1">
    <citation type="submission" date="2014-11" db="EMBL/GenBank/DDBJ databases">
        <title>Genetic blueprint of the zoonotic pathogen Toxocara canis.</title>
        <authorList>
            <person name="Zhu X.-Q."/>
            <person name="Korhonen P.K."/>
            <person name="Cai H."/>
            <person name="Young N.D."/>
            <person name="Nejsum P."/>
            <person name="von Samson-Himmelstjerna G."/>
            <person name="Boag P.R."/>
            <person name="Tan P."/>
            <person name="Li Q."/>
            <person name="Min J."/>
            <person name="Yang Y."/>
            <person name="Wang X."/>
            <person name="Fang X."/>
            <person name="Hall R.S."/>
            <person name="Hofmann A."/>
            <person name="Sternberg P.W."/>
            <person name="Jex A.R."/>
            <person name="Gasser R.B."/>
        </authorList>
    </citation>
    <scope>NUCLEOTIDE SEQUENCE [LARGE SCALE GENOMIC DNA]</scope>
    <source>
        <strain evidence="7">PN_DK_2014</strain>
    </source>
</reference>